<organism evidence="1 2">
    <name type="scientific">Geothrix edaphica</name>
    <dbReference type="NCBI Taxonomy" id="2927976"/>
    <lineage>
        <taxon>Bacteria</taxon>
        <taxon>Pseudomonadati</taxon>
        <taxon>Acidobacteriota</taxon>
        <taxon>Holophagae</taxon>
        <taxon>Holophagales</taxon>
        <taxon>Holophagaceae</taxon>
        <taxon>Geothrix</taxon>
    </lineage>
</organism>
<gene>
    <name evidence="1" type="ORF">GETHED_27620</name>
</gene>
<dbReference type="Proteomes" id="UP001165044">
    <property type="component" value="Unassembled WGS sequence"/>
</dbReference>
<dbReference type="InterPro" id="IPR036314">
    <property type="entry name" value="SOD_C_sf"/>
</dbReference>
<proteinExistence type="predicted"/>
<protein>
    <recommendedName>
        <fullName evidence="3">Manganese/iron superoxide dismutase C-terminal domain-containing protein</fullName>
    </recommendedName>
</protein>
<evidence type="ECO:0000313" key="2">
    <source>
        <dbReference type="Proteomes" id="UP001165044"/>
    </source>
</evidence>
<comment type="caution">
    <text evidence="1">The sequence shown here is derived from an EMBL/GenBank/DDBJ whole genome shotgun (WGS) entry which is preliminary data.</text>
</comment>
<keyword evidence="2" id="KW-1185">Reference proteome</keyword>
<accession>A0ABQ5Q1H6</accession>
<name>A0ABQ5Q1H6_9BACT</name>
<sequence>MAPRIAGPAWGLLPFSFRFARLHGRGPAGTARAKYLDAFVENIKWSEVSKRFGK</sequence>
<evidence type="ECO:0000313" key="1">
    <source>
        <dbReference type="EMBL" id="GLH68398.1"/>
    </source>
</evidence>
<dbReference type="SUPFAM" id="SSF54719">
    <property type="entry name" value="Fe,Mn superoxide dismutase (SOD), C-terminal domain"/>
    <property type="match status" value="1"/>
</dbReference>
<dbReference type="EMBL" id="BSDC01000004">
    <property type="protein sequence ID" value="GLH68398.1"/>
    <property type="molecule type" value="Genomic_DNA"/>
</dbReference>
<evidence type="ECO:0008006" key="3">
    <source>
        <dbReference type="Google" id="ProtNLM"/>
    </source>
</evidence>
<reference evidence="1" key="1">
    <citation type="journal article" date="2023" name="Antonie Van Leeuwenhoek">
        <title>Mesoterricola silvestris gen. nov., sp. nov., Mesoterricola sediminis sp. nov., Geothrix oryzae sp. nov., Geothrix edaphica sp. nov., Geothrix rubra sp. nov., and Geothrix limicola sp. nov., six novel members of Acidobacteriota isolated from soils.</title>
        <authorList>
            <person name="Itoh H."/>
            <person name="Sugisawa Y."/>
            <person name="Mise K."/>
            <person name="Xu Z."/>
            <person name="Kuniyasu M."/>
            <person name="Ushijima N."/>
            <person name="Kawano K."/>
            <person name="Kobayashi E."/>
            <person name="Shiratori Y."/>
            <person name="Masuda Y."/>
            <person name="Senoo K."/>
        </authorList>
    </citation>
    <scope>NUCLEOTIDE SEQUENCE</scope>
    <source>
        <strain evidence="1">Red802</strain>
    </source>
</reference>